<evidence type="ECO:0000259" key="11">
    <source>
        <dbReference type="Pfam" id="PF05617"/>
    </source>
</evidence>
<protein>
    <submittedName>
        <fullName evidence="12">Egg cell-secreted protein 1.1</fullName>
    </submittedName>
</protein>
<dbReference type="AlphaFoldDB" id="A0A2I0W7G5"/>
<accession>A0A2I0W7G5</accession>
<keyword evidence="13" id="KW-1185">Reference proteome</keyword>
<evidence type="ECO:0000256" key="3">
    <source>
        <dbReference type="ARBA" id="ARBA00022525"/>
    </source>
</evidence>
<dbReference type="Proteomes" id="UP000233837">
    <property type="component" value="Unassembled WGS sequence"/>
</dbReference>
<keyword evidence="6" id="KW-0968">Cytoplasmic vesicle</keyword>
<dbReference type="GO" id="GO:0080155">
    <property type="term" value="P:regulation of double fertilization forming a zygote and endosperm"/>
    <property type="evidence" value="ECO:0007669"/>
    <property type="project" value="UniProtKB-ARBA"/>
</dbReference>
<evidence type="ECO:0000256" key="2">
    <source>
        <dbReference type="ARBA" id="ARBA00004613"/>
    </source>
</evidence>
<comment type="subcellular location">
    <subcellularLocation>
        <location evidence="1">Cytoplasmic vesicle</location>
    </subcellularLocation>
    <subcellularLocation>
        <location evidence="2">Secreted</location>
    </subcellularLocation>
</comment>
<dbReference type="GO" id="GO:0005576">
    <property type="term" value="C:extracellular region"/>
    <property type="evidence" value="ECO:0007669"/>
    <property type="project" value="UniProtKB-SubCell"/>
</dbReference>
<dbReference type="InterPro" id="IPR044711">
    <property type="entry name" value="EC11-15"/>
</dbReference>
<dbReference type="GO" id="GO:2000008">
    <property type="term" value="P:regulation of protein localization to cell surface"/>
    <property type="evidence" value="ECO:0007669"/>
    <property type="project" value="UniProtKB-ARBA"/>
</dbReference>
<feature type="domain" description="Prolamin-like" evidence="11">
    <location>
        <begin position="40"/>
        <end position="106"/>
    </location>
</feature>
<dbReference type="Pfam" id="PF05617">
    <property type="entry name" value="Prolamin_like"/>
    <property type="match status" value="1"/>
</dbReference>
<evidence type="ECO:0000256" key="8">
    <source>
        <dbReference type="ARBA" id="ARBA00034484"/>
    </source>
</evidence>
<name>A0A2I0W7G5_9ASPA</name>
<keyword evidence="3" id="KW-0964">Secreted</keyword>
<feature type="region of interest" description="Disordered" evidence="9">
    <location>
        <begin position="109"/>
        <end position="129"/>
    </location>
</feature>
<evidence type="ECO:0000256" key="1">
    <source>
        <dbReference type="ARBA" id="ARBA00004541"/>
    </source>
</evidence>
<reference evidence="12 13" key="1">
    <citation type="journal article" date="2016" name="Sci. Rep.">
        <title>The Dendrobium catenatum Lindl. genome sequence provides insights into polysaccharide synthase, floral development and adaptive evolution.</title>
        <authorList>
            <person name="Zhang G.Q."/>
            <person name="Xu Q."/>
            <person name="Bian C."/>
            <person name="Tsai W.C."/>
            <person name="Yeh C.M."/>
            <person name="Liu K.W."/>
            <person name="Yoshida K."/>
            <person name="Zhang L.S."/>
            <person name="Chang S.B."/>
            <person name="Chen F."/>
            <person name="Shi Y."/>
            <person name="Su Y.Y."/>
            <person name="Zhang Y.Q."/>
            <person name="Chen L.J."/>
            <person name="Yin Y."/>
            <person name="Lin M."/>
            <person name="Huang H."/>
            <person name="Deng H."/>
            <person name="Wang Z.W."/>
            <person name="Zhu S.L."/>
            <person name="Zhao X."/>
            <person name="Deng C."/>
            <person name="Niu S.C."/>
            <person name="Huang J."/>
            <person name="Wang M."/>
            <person name="Liu G.H."/>
            <person name="Yang H.J."/>
            <person name="Xiao X.J."/>
            <person name="Hsiao Y.Y."/>
            <person name="Wu W.L."/>
            <person name="Chen Y.Y."/>
            <person name="Mitsuda N."/>
            <person name="Ohme-Takagi M."/>
            <person name="Luo Y.B."/>
            <person name="Van de Peer Y."/>
            <person name="Liu Z.J."/>
        </authorList>
    </citation>
    <scope>NUCLEOTIDE SEQUENCE [LARGE SCALE GENOMIC DNA]</scope>
    <source>
        <tissue evidence="12">The whole plant</tissue>
    </source>
</reference>
<comment type="function">
    <text evidence="7">Involved in the regulation of gamete interactions during the double fertilization and to prevent multiple-pollen tube attraction; mediates the redistribution of the gamete fusogen HAP2/GCS1 to the cell surface after secretion upon sperm arrival.</text>
</comment>
<dbReference type="InterPro" id="IPR008502">
    <property type="entry name" value="Prolamin-like"/>
</dbReference>
<evidence type="ECO:0000256" key="5">
    <source>
        <dbReference type="ARBA" id="ARBA00023279"/>
    </source>
</evidence>
<keyword evidence="4 10" id="KW-0732">Signal</keyword>
<feature type="signal peptide" evidence="10">
    <location>
        <begin position="1"/>
        <end position="19"/>
    </location>
</feature>
<dbReference type="PANTHER" id="PTHR35293">
    <property type="entry name" value="EGG CELL-SECRETED PROTEIN 1.5"/>
    <property type="match status" value="1"/>
</dbReference>
<evidence type="ECO:0000256" key="4">
    <source>
        <dbReference type="ARBA" id="ARBA00022729"/>
    </source>
</evidence>
<dbReference type="GO" id="GO:0031410">
    <property type="term" value="C:cytoplasmic vesicle"/>
    <property type="evidence" value="ECO:0007669"/>
    <property type="project" value="UniProtKB-SubCell"/>
</dbReference>
<reference evidence="12 13" key="2">
    <citation type="journal article" date="2017" name="Nature">
        <title>The Apostasia genome and the evolution of orchids.</title>
        <authorList>
            <person name="Zhang G.Q."/>
            <person name="Liu K.W."/>
            <person name="Li Z."/>
            <person name="Lohaus R."/>
            <person name="Hsiao Y.Y."/>
            <person name="Niu S.C."/>
            <person name="Wang J.Y."/>
            <person name="Lin Y.C."/>
            <person name="Xu Q."/>
            <person name="Chen L.J."/>
            <person name="Yoshida K."/>
            <person name="Fujiwara S."/>
            <person name="Wang Z.W."/>
            <person name="Zhang Y.Q."/>
            <person name="Mitsuda N."/>
            <person name="Wang M."/>
            <person name="Liu G.H."/>
            <person name="Pecoraro L."/>
            <person name="Huang H.X."/>
            <person name="Xiao X.J."/>
            <person name="Lin M."/>
            <person name="Wu X.Y."/>
            <person name="Wu W.L."/>
            <person name="Chen Y.Y."/>
            <person name="Chang S.B."/>
            <person name="Sakamoto S."/>
            <person name="Ohme-Takagi M."/>
            <person name="Yagi M."/>
            <person name="Zeng S.J."/>
            <person name="Shen C.Y."/>
            <person name="Yeh C.M."/>
            <person name="Luo Y.B."/>
            <person name="Tsai W.C."/>
            <person name="Van de Peer Y."/>
            <person name="Liu Z.J."/>
        </authorList>
    </citation>
    <scope>NUCLEOTIDE SEQUENCE [LARGE SCALE GENOMIC DNA]</scope>
    <source>
        <tissue evidence="12">The whole plant</tissue>
    </source>
</reference>
<organism evidence="12 13">
    <name type="scientific">Dendrobium catenatum</name>
    <dbReference type="NCBI Taxonomy" id="906689"/>
    <lineage>
        <taxon>Eukaryota</taxon>
        <taxon>Viridiplantae</taxon>
        <taxon>Streptophyta</taxon>
        <taxon>Embryophyta</taxon>
        <taxon>Tracheophyta</taxon>
        <taxon>Spermatophyta</taxon>
        <taxon>Magnoliopsida</taxon>
        <taxon>Liliopsida</taxon>
        <taxon>Asparagales</taxon>
        <taxon>Orchidaceae</taxon>
        <taxon>Epidendroideae</taxon>
        <taxon>Malaxideae</taxon>
        <taxon>Dendrobiinae</taxon>
        <taxon>Dendrobium</taxon>
    </lineage>
</organism>
<dbReference type="EMBL" id="KZ502877">
    <property type="protein sequence ID" value="PKU71603.1"/>
    <property type="molecule type" value="Genomic_DNA"/>
</dbReference>
<evidence type="ECO:0000256" key="6">
    <source>
        <dbReference type="ARBA" id="ARBA00023329"/>
    </source>
</evidence>
<comment type="similarity">
    <text evidence="8">Belongs to the plant egg cell-secreted peptide family.</text>
</comment>
<keyword evidence="5" id="KW-0278">Fertilization</keyword>
<evidence type="ECO:0000256" key="10">
    <source>
        <dbReference type="SAM" id="SignalP"/>
    </source>
</evidence>
<evidence type="ECO:0000256" key="7">
    <source>
        <dbReference type="ARBA" id="ARBA00034457"/>
    </source>
</evidence>
<feature type="chain" id="PRO_5014137725" evidence="10">
    <location>
        <begin position="20"/>
        <end position="129"/>
    </location>
</feature>
<dbReference type="PANTHER" id="PTHR35293:SF10">
    <property type="entry name" value="EGG CELL-SECRETED PROTEIN 1.2-RELATED"/>
    <property type="match status" value="1"/>
</dbReference>
<proteinExistence type="inferred from homology"/>
<evidence type="ECO:0000313" key="12">
    <source>
        <dbReference type="EMBL" id="PKU71603.1"/>
    </source>
</evidence>
<dbReference type="GO" id="GO:0009567">
    <property type="term" value="P:double fertilization forming a zygote and endosperm"/>
    <property type="evidence" value="ECO:0007669"/>
    <property type="project" value="InterPro"/>
</dbReference>
<sequence length="129" mass="13498">MAFLPMIVLFLLAASCANAGRVGPVPPGLMARLQADEAGQCWDALMELRSCTGEVILFFLNGETYLGPSCCRAILVIEKRCWAADALLTALGFTAQEGDVLRGYCDAAEEAPPAASPPPPAASSPSIIN</sequence>
<evidence type="ECO:0000313" key="13">
    <source>
        <dbReference type="Proteomes" id="UP000233837"/>
    </source>
</evidence>
<evidence type="ECO:0000256" key="9">
    <source>
        <dbReference type="SAM" id="MobiDB-lite"/>
    </source>
</evidence>
<gene>
    <name evidence="12" type="primary">EC1.1</name>
    <name evidence="12" type="ORF">MA16_Dca004445</name>
</gene>